<comment type="caution">
    <text evidence="3">The sequence shown here is derived from an EMBL/GenBank/DDBJ whole genome shotgun (WGS) entry which is preliminary data.</text>
</comment>
<dbReference type="RefSeq" id="WP_330196794.1">
    <property type="nucleotide sequence ID" value="NZ_JAZDRO010000004.1"/>
</dbReference>
<dbReference type="Proteomes" id="UP001310692">
    <property type="component" value="Unassembled WGS sequence"/>
</dbReference>
<dbReference type="GO" id="GO:0034220">
    <property type="term" value="P:monoatomic ion transmembrane transport"/>
    <property type="evidence" value="ECO:0007669"/>
    <property type="project" value="UniProtKB-KW"/>
</dbReference>
<evidence type="ECO:0000259" key="2">
    <source>
        <dbReference type="Pfam" id="PF07885"/>
    </source>
</evidence>
<name>A0ABU7M1G0_9PROT</name>
<keyword evidence="4" id="KW-1185">Reference proteome</keyword>
<gene>
    <name evidence="3" type="ORF">V0U35_11155</name>
</gene>
<keyword evidence="1" id="KW-1133">Transmembrane helix</keyword>
<keyword evidence="3" id="KW-0813">Transport</keyword>
<dbReference type="InterPro" id="IPR013099">
    <property type="entry name" value="K_chnl_dom"/>
</dbReference>
<keyword evidence="1" id="KW-0472">Membrane</keyword>
<keyword evidence="1" id="KW-0812">Transmembrane</keyword>
<evidence type="ECO:0000313" key="4">
    <source>
        <dbReference type="Proteomes" id="UP001310692"/>
    </source>
</evidence>
<feature type="domain" description="Potassium channel" evidence="2">
    <location>
        <begin position="70"/>
        <end position="140"/>
    </location>
</feature>
<keyword evidence="3" id="KW-0407">Ion channel</keyword>
<dbReference type="EMBL" id="JAZDRO010000004">
    <property type="protein sequence ID" value="MEE2567235.1"/>
    <property type="molecule type" value="Genomic_DNA"/>
</dbReference>
<accession>A0ABU7M1G0</accession>
<feature type="transmembrane region" description="Helical" evidence="1">
    <location>
        <begin position="12"/>
        <end position="35"/>
    </location>
</feature>
<organism evidence="3 4">
    <name type="scientific">Hyphobacterium marinum</name>
    <dbReference type="NCBI Taxonomy" id="3116574"/>
    <lineage>
        <taxon>Bacteria</taxon>
        <taxon>Pseudomonadati</taxon>
        <taxon>Pseudomonadota</taxon>
        <taxon>Alphaproteobacteria</taxon>
        <taxon>Maricaulales</taxon>
        <taxon>Maricaulaceae</taxon>
        <taxon>Hyphobacterium</taxon>
    </lineage>
</organism>
<reference evidence="3 4" key="1">
    <citation type="submission" date="2024-01" db="EMBL/GenBank/DDBJ databases">
        <title>Hyphobacterium bacterium isolated from marine sediment.</title>
        <authorList>
            <person name="Zhao S."/>
        </authorList>
    </citation>
    <scope>NUCLEOTIDE SEQUENCE [LARGE SCALE GENOMIC DNA]</scope>
    <source>
        <strain evidence="3 4">Y60-23</strain>
    </source>
</reference>
<dbReference type="Pfam" id="PF07885">
    <property type="entry name" value="Ion_trans_2"/>
    <property type="match status" value="1"/>
</dbReference>
<dbReference type="Gene3D" id="1.10.287.70">
    <property type="match status" value="1"/>
</dbReference>
<proteinExistence type="predicted"/>
<feature type="transmembrane region" description="Helical" evidence="1">
    <location>
        <begin position="56"/>
        <end position="83"/>
    </location>
</feature>
<dbReference type="SUPFAM" id="SSF81324">
    <property type="entry name" value="Voltage-gated potassium channels"/>
    <property type="match status" value="1"/>
</dbReference>
<evidence type="ECO:0000313" key="3">
    <source>
        <dbReference type="EMBL" id="MEE2567235.1"/>
    </source>
</evidence>
<keyword evidence="3" id="KW-0406">Ion transport</keyword>
<evidence type="ECO:0000256" key="1">
    <source>
        <dbReference type="SAM" id="Phobius"/>
    </source>
</evidence>
<protein>
    <submittedName>
        <fullName evidence="3">Potassium channel family protein</fullName>
    </submittedName>
</protein>
<feature type="transmembrane region" description="Helical" evidence="1">
    <location>
        <begin position="123"/>
        <end position="141"/>
    </location>
</feature>
<sequence length="159" mass="17793">MTETAQYDVIVPLLLSAGLIVATVVIHMLGLIVLMGLLQKRSRQIRPFLSIPRQGLFIILIVLGLVVIHSVEIWLYALVYLALGEFPTLELALYYSISTFTTAGFGDIVQDSHWRLVGAMESFNGFLLIGWSTAFLVSVIGRLRSMETEWLDALRQKPD</sequence>